<name>A0A2S3ZKX6_9MICO</name>
<organism evidence="2 3">
    <name type="scientific">Cryobacterium zongtaii</name>
    <dbReference type="NCBI Taxonomy" id="1259217"/>
    <lineage>
        <taxon>Bacteria</taxon>
        <taxon>Bacillati</taxon>
        <taxon>Actinomycetota</taxon>
        <taxon>Actinomycetes</taxon>
        <taxon>Micrococcales</taxon>
        <taxon>Microbacteriaceae</taxon>
        <taxon>Cryobacterium</taxon>
    </lineage>
</organism>
<evidence type="ECO:0000313" key="3">
    <source>
        <dbReference type="Proteomes" id="UP000237340"/>
    </source>
</evidence>
<feature type="domain" description="Helix-turn-helix" evidence="1">
    <location>
        <begin position="27"/>
        <end position="72"/>
    </location>
</feature>
<dbReference type="InterPro" id="IPR010093">
    <property type="entry name" value="SinI_DNA-bd"/>
</dbReference>
<comment type="caution">
    <text evidence="2">The sequence shown here is derived from an EMBL/GenBank/DDBJ whole genome shotgun (WGS) entry which is preliminary data.</text>
</comment>
<keyword evidence="3" id="KW-1185">Reference proteome</keyword>
<evidence type="ECO:0000313" key="2">
    <source>
        <dbReference type="EMBL" id="POH68979.1"/>
    </source>
</evidence>
<accession>A0A2S3ZKX6</accession>
<sequence>MRPDSARSRFCCSYSEAMTSLDDVNSMEQAAAYLKVDEAKIRRLVYQQKIGCLKSGRALTFPRAALEAYVERYQTAALPANPHGLSDAGLRRVRQGRF</sequence>
<dbReference type="Pfam" id="PF12728">
    <property type="entry name" value="HTH_17"/>
    <property type="match status" value="1"/>
</dbReference>
<dbReference type="NCBIfam" id="TIGR01764">
    <property type="entry name" value="excise"/>
    <property type="match status" value="1"/>
</dbReference>
<protein>
    <recommendedName>
        <fullName evidence="1">Helix-turn-helix domain-containing protein</fullName>
    </recommendedName>
</protein>
<proteinExistence type="predicted"/>
<dbReference type="GO" id="GO:0003677">
    <property type="term" value="F:DNA binding"/>
    <property type="evidence" value="ECO:0007669"/>
    <property type="project" value="InterPro"/>
</dbReference>
<gene>
    <name evidence="2" type="ORF">C3B61_03505</name>
</gene>
<dbReference type="Proteomes" id="UP000237340">
    <property type="component" value="Unassembled WGS sequence"/>
</dbReference>
<dbReference type="AlphaFoldDB" id="A0A2S3ZKX6"/>
<dbReference type="EMBL" id="PPXD01000005">
    <property type="protein sequence ID" value="POH68979.1"/>
    <property type="molecule type" value="Genomic_DNA"/>
</dbReference>
<dbReference type="InterPro" id="IPR041657">
    <property type="entry name" value="HTH_17"/>
</dbReference>
<evidence type="ECO:0000259" key="1">
    <source>
        <dbReference type="Pfam" id="PF12728"/>
    </source>
</evidence>
<reference evidence="2 3" key="1">
    <citation type="submission" date="2018-01" db="EMBL/GenBank/DDBJ databases">
        <title>Cryobacterium sp. nov., from glaciers in China.</title>
        <authorList>
            <person name="Liu Q."/>
            <person name="Xin Y.-H."/>
        </authorList>
    </citation>
    <scope>NUCLEOTIDE SEQUENCE [LARGE SCALE GENOMIC DNA]</scope>
    <source>
        <strain evidence="2 3">TMN-42</strain>
    </source>
</reference>